<protein>
    <submittedName>
        <fullName evidence="1">Uncharacterized protein</fullName>
    </submittedName>
</protein>
<gene>
    <name evidence="1" type="ORF">ACAOBT_LOCUS32833</name>
</gene>
<comment type="caution">
    <text evidence="1">The sequence shown here is derived from an EMBL/GenBank/DDBJ whole genome shotgun (WGS) entry which is preliminary data.</text>
</comment>
<proteinExistence type="predicted"/>
<dbReference type="Proteomes" id="UP001152888">
    <property type="component" value="Unassembled WGS sequence"/>
</dbReference>
<dbReference type="EMBL" id="CAKOFQ010008181">
    <property type="protein sequence ID" value="CAH2012427.1"/>
    <property type="molecule type" value="Genomic_DNA"/>
</dbReference>
<organism evidence="1 2">
    <name type="scientific">Acanthoscelides obtectus</name>
    <name type="common">Bean weevil</name>
    <name type="synonym">Bruchus obtectus</name>
    <dbReference type="NCBI Taxonomy" id="200917"/>
    <lineage>
        <taxon>Eukaryota</taxon>
        <taxon>Metazoa</taxon>
        <taxon>Ecdysozoa</taxon>
        <taxon>Arthropoda</taxon>
        <taxon>Hexapoda</taxon>
        <taxon>Insecta</taxon>
        <taxon>Pterygota</taxon>
        <taxon>Neoptera</taxon>
        <taxon>Endopterygota</taxon>
        <taxon>Coleoptera</taxon>
        <taxon>Polyphaga</taxon>
        <taxon>Cucujiformia</taxon>
        <taxon>Chrysomeloidea</taxon>
        <taxon>Chrysomelidae</taxon>
        <taxon>Bruchinae</taxon>
        <taxon>Bruchini</taxon>
        <taxon>Acanthoscelides</taxon>
    </lineage>
</organism>
<name>A0A9P0MGN2_ACAOB</name>
<keyword evidence="2" id="KW-1185">Reference proteome</keyword>
<evidence type="ECO:0000313" key="1">
    <source>
        <dbReference type="EMBL" id="CAH2012427.1"/>
    </source>
</evidence>
<evidence type="ECO:0000313" key="2">
    <source>
        <dbReference type="Proteomes" id="UP001152888"/>
    </source>
</evidence>
<accession>A0A9P0MGN2</accession>
<sequence length="78" mass="8783">MSRISCCQRKIQPPICIHHRTTVPSLLEIHPVLPIRPAQSRNTRIIPQVKPFTFSYSTPLFPTPSRGTISISSRCSTV</sequence>
<reference evidence="1" key="1">
    <citation type="submission" date="2022-03" db="EMBL/GenBank/DDBJ databases">
        <authorList>
            <person name="Sayadi A."/>
        </authorList>
    </citation>
    <scope>NUCLEOTIDE SEQUENCE</scope>
</reference>
<dbReference type="AlphaFoldDB" id="A0A9P0MGN2"/>